<dbReference type="Gene3D" id="2.120.10.10">
    <property type="match status" value="1"/>
</dbReference>
<dbReference type="AlphaFoldDB" id="A0A1V6P1T9"/>
<dbReference type="CDD" id="cd15482">
    <property type="entry name" value="Sialidase_non-viral"/>
    <property type="match status" value="1"/>
</dbReference>
<organism evidence="1 2">
    <name type="scientific">Penicillium decumbens</name>
    <dbReference type="NCBI Taxonomy" id="69771"/>
    <lineage>
        <taxon>Eukaryota</taxon>
        <taxon>Fungi</taxon>
        <taxon>Dikarya</taxon>
        <taxon>Ascomycota</taxon>
        <taxon>Pezizomycotina</taxon>
        <taxon>Eurotiomycetes</taxon>
        <taxon>Eurotiomycetidae</taxon>
        <taxon>Eurotiales</taxon>
        <taxon>Aspergillaceae</taxon>
        <taxon>Penicillium</taxon>
    </lineage>
</organism>
<protein>
    <recommendedName>
        <fullName evidence="3">Sialidase domain-containing protein</fullName>
    </recommendedName>
</protein>
<dbReference type="OrthoDB" id="2739686at2759"/>
<dbReference type="SUPFAM" id="SSF50939">
    <property type="entry name" value="Sialidases"/>
    <property type="match status" value="1"/>
</dbReference>
<evidence type="ECO:0000313" key="1">
    <source>
        <dbReference type="EMBL" id="OQD70586.1"/>
    </source>
</evidence>
<accession>A0A1V6P1T9</accession>
<dbReference type="STRING" id="69771.A0A1V6P1T9"/>
<comment type="caution">
    <text evidence="1">The sequence shown here is derived from an EMBL/GenBank/DDBJ whole genome shotgun (WGS) entry which is preliminary data.</text>
</comment>
<name>A0A1V6P1T9_PENDC</name>
<proteinExistence type="predicted"/>
<sequence>MLVVARDYGSTWSYPICLRSEKDPRRDGIDGTAMTTDNGRDALVMVFQTTTYGPFNVGALISYDDGATWQHRHEVFHFRIGVIKQDLKTCYNMVRRLQIIQNRRGFVLNQFRAMHPLLCLPTFSMHV</sequence>
<evidence type="ECO:0008006" key="3">
    <source>
        <dbReference type="Google" id="ProtNLM"/>
    </source>
</evidence>
<dbReference type="Proteomes" id="UP000191522">
    <property type="component" value="Unassembled WGS sequence"/>
</dbReference>
<gene>
    <name evidence="1" type="ORF">PENDEC_c022G01179</name>
</gene>
<keyword evidence="2" id="KW-1185">Reference proteome</keyword>
<dbReference type="EMBL" id="MDYL01000022">
    <property type="protein sequence ID" value="OQD70586.1"/>
    <property type="molecule type" value="Genomic_DNA"/>
</dbReference>
<reference evidence="2" key="1">
    <citation type="journal article" date="2017" name="Nat. Microbiol.">
        <title>Global analysis of biosynthetic gene clusters reveals vast potential of secondary metabolite production in Penicillium species.</title>
        <authorList>
            <person name="Nielsen J.C."/>
            <person name="Grijseels S."/>
            <person name="Prigent S."/>
            <person name="Ji B."/>
            <person name="Dainat J."/>
            <person name="Nielsen K.F."/>
            <person name="Frisvad J.C."/>
            <person name="Workman M."/>
            <person name="Nielsen J."/>
        </authorList>
    </citation>
    <scope>NUCLEOTIDE SEQUENCE [LARGE SCALE GENOMIC DNA]</scope>
    <source>
        <strain evidence="2">IBT 11843</strain>
    </source>
</reference>
<dbReference type="InterPro" id="IPR036278">
    <property type="entry name" value="Sialidase_sf"/>
</dbReference>
<evidence type="ECO:0000313" key="2">
    <source>
        <dbReference type="Proteomes" id="UP000191522"/>
    </source>
</evidence>